<dbReference type="RefSeq" id="WP_264844950.1">
    <property type="nucleotide sequence ID" value="NZ_BPMA01000002.1"/>
</dbReference>
<dbReference type="GO" id="GO:0015920">
    <property type="term" value="P:lipopolysaccharide transport"/>
    <property type="evidence" value="ECO:0007669"/>
    <property type="project" value="TreeGrafter"/>
</dbReference>
<keyword evidence="5 6" id="KW-0472">Membrane</keyword>
<dbReference type="InterPro" id="IPR005495">
    <property type="entry name" value="LptG/LptF_permease"/>
</dbReference>
<comment type="caution">
    <text evidence="7">The sequence shown here is derived from an EMBL/GenBank/DDBJ whole genome shotgun (WGS) entry which is preliminary data.</text>
</comment>
<dbReference type="Proteomes" id="UP001207736">
    <property type="component" value="Unassembled WGS sequence"/>
</dbReference>
<accession>A0AAV5AS18</accession>
<feature type="transmembrane region" description="Helical" evidence="6">
    <location>
        <begin position="430"/>
        <end position="449"/>
    </location>
</feature>
<evidence type="ECO:0000313" key="7">
    <source>
        <dbReference type="EMBL" id="GJM49035.1"/>
    </source>
</evidence>
<feature type="transmembrane region" description="Helical" evidence="6">
    <location>
        <begin position="399"/>
        <end position="418"/>
    </location>
</feature>
<keyword evidence="4 6" id="KW-1133">Transmembrane helix</keyword>
<dbReference type="Proteomes" id="UP001208692">
    <property type="component" value="Unassembled WGS sequence"/>
</dbReference>
<evidence type="ECO:0000256" key="6">
    <source>
        <dbReference type="SAM" id="Phobius"/>
    </source>
</evidence>
<dbReference type="PANTHER" id="PTHR33529:SF6">
    <property type="entry name" value="YJGP_YJGQ FAMILY PERMEASE"/>
    <property type="match status" value="1"/>
</dbReference>
<dbReference type="PANTHER" id="PTHR33529">
    <property type="entry name" value="SLR0882 PROTEIN-RELATED"/>
    <property type="match status" value="1"/>
</dbReference>
<comment type="subcellular location">
    <subcellularLocation>
        <location evidence="1">Cell membrane</location>
        <topology evidence="1">Multi-pass membrane protein</topology>
    </subcellularLocation>
</comment>
<feature type="transmembrane region" description="Helical" evidence="6">
    <location>
        <begin position="48"/>
        <end position="75"/>
    </location>
</feature>
<gene>
    <name evidence="7" type="ORF">RCZ15_00110</name>
    <name evidence="8" type="ORF">RCZ16_06140</name>
</gene>
<feature type="transmembrane region" description="Helical" evidence="6">
    <location>
        <begin position="372"/>
        <end position="392"/>
    </location>
</feature>
<feature type="transmembrane region" description="Helical" evidence="6">
    <location>
        <begin position="12"/>
        <end position="36"/>
    </location>
</feature>
<dbReference type="AlphaFoldDB" id="A0AAV5AS18"/>
<evidence type="ECO:0000256" key="2">
    <source>
        <dbReference type="ARBA" id="ARBA00022475"/>
    </source>
</evidence>
<keyword evidence="10" id="KW-1185">Reference proteome</keyword>
<evidence type="ECO:0000256" key="1">
    <source>
        <dbReference type="ARBA" id="ARBA00004651"/>
    </source>
</evidence>
<sequence length="480" mass="55043">MKILNRYILTRFLINFFSGFFIIVLIFVFHTIWLYIDEFAGKGISIWIIVKFILLMLPNLIPIILPLTVVLSSIMTMGAFAESYEFAAMKSSGVSLFRALRILIIFMFVLSLSVFFTSNNLQPVAHKKAADLRRNVQQVQPSAAISEGIFTHIQGFAIKVRKKTGENGQYLHDVIIHQTEYNVNRTVIKAKEGELISENNMSNVLQLVLKDGTYYRDIRNDHSHITFPFAKTKFETYTMNIDVSQAEVDLNQESDRGSYKSMNVNQLSYVLDSLKTEHKASIEAFGESLYRRTGIGFVQGRGPNSEKKYKDTIRNFGELKNFFSDDYKRSQLYSLAKDNNNSLRNNLESRKEDIKLKNKIINVYTLTLSDKFALAFTCFVLFFVAAPLGAFIRKGGMGLPLVVAMGLFLSYYFLGMFMKSMAENGHLNAIIAPWIPTFILLPLGMYLTIRINQDKPVFQFAERFFTIKNILKSIKKWKIK</sequence>
<reference evidence="7 10" key="1">
    <citation type="submission" date="2021-11" db="EMBL/GenBank/DDBJ databases">
        <title>Draft genome sequence of Capnocytophaga sp. strain KC07075 isolated from cat oral cavity.</title>
        <authorList>
            <person name="Suzuki M."/>
            <person name="Imaoka K."/>
            <person name="Kimura M."/>
            <person name="Morikawa S."/>
            <person name="Maeda K."/>
        </authorList>
    </citation>
    <scope>NUCLEOTIDE SEQUENCE</scope>
    <source>
        <strain evidence="7">KC07075</strain>
        <strain evidence="8 10">KC07079</strain>
    </source>
</reference>
<proteinExistence type="predicted"/>
<name>A0AAV5AS18_9FLAO</name>
<dbReference type="Pfam" id="PF03739">
    <property type="entry name" value="LptF_LptG"/>
    <property type="match status" value="1"/>
</dbReference>
<keyword evidence="2" id="KW-1003">Cell membrane</keyword>
<evidence type="ECO:0000256" key="4">
    <source>
        <dbReference type="ARBA" id="ARBA00022989"/>
    </source>
</evidence>
<dbReference type="GO" id="GO:0043190">
    <property type="term" value="C:ATP-binding cassette (ABC) transporter complex"/>
    <property type="evidence" value="ECO:0007669"/>
    <property type="project" value="TreeGrafter"/>
</dbReference>
<keyword evidence="3 6" id="KW-0812">Transmembrane</keyword>
<evidence type="ECO:0008006" key="11">
    <source>
        <dbReference type="Google" id="ProtNLM"/>
    </source>
</evidence>
<evidence type="ECO:0000313" key="8">
    <source>
        <dbReference type="EMBL" id="GJM52296.1"/>
    </source>
</evidence>
<evidence type="ECO:0000313" key="9">
    <source>
        <dbReference type="Proteomes" id="UP001207736"/>
    </source>
</evidence>
<dbReference type="EMBL" id="BQKB01000011">
    <property type="protein sequence ID" value="GJM52296.1"/>
    <property type="molecule type" value="Genomic_DNA"/>
</dbReference>
<feature type="transmembrane region" description="Helical" evidence="6">
    <location>
        <begin position="96"/>
        <end position="116"/>
    </location>
</feature>
<dbReference type="EMBL" id="BQKA01000001">
    <property type="protein sequence ID" value="GJM49035.1"/>
    <property type="molecule type" value="Genomic_DNA"/>
</dbReference>
<organism evidence="7 9">
    <name type="scientific">Capnocytophaga catalasegens</name>
    <dbReference type="NCBI Taxonomy" id="1004260"/>
    <lineage>
        <taxon>Bacteria</taxon>
        <taxon>Pseudomonadati</taxon>
        <taxon>Bacteroidota</taxon>
        <taxon>Flavobacteriia</taxon>
        <taxon>Flavobacteriales</taxon>
        <taxon>Flavobacteriaceae</taxon>
        <taxon>Capnocytophaga</taxon>
    </lineage>
</organism>
<evidence type="ECO:0000256" key="5">
    <source>
        <dbReference type="ARBA" id="ARBA00023136"/>
    </source>
</evidence>
<evidence type="ECO:0000313" key="10">
    <source>
        <dbReference type="Proteomes" id="UP001208692"/>
    </source>
</evidence>
<evidence type="ECO:0000256" key="3">
    <source>
        <dbReference type="ARBA" id="ARBA00022692"/>
    </source>
</evidence>
<protein>
    <recommendedName>
        <fullName evidence="11">Permease</fullName>
    </recommendedName>
</protein>